<organism evidence="1 2">
    <name type="scientific">Dialister invisus DSM 15470</name>
    <dbReference type="NCBI Taxonomy" id="592028"/>
    <lineage>
        <taxon>Bacteria</taxon>
        <taxon>Bacillati</taxon>
        <taxon>Bacillota</taxon>
        <taxon>Negativicutes</taxon>
        <taxon>Veillonellales</taxon>
        <taxon>Veillonellaceae</taxon>
        <taxon>Dialister</taxon>
    </lineage>
</organism>
<evidence type="ECO:0000313" key="1">
    <source>
        <dbReference type="EMBL" id="EEW97310.1"/>
    </source>
</evidence>
<dbReference type="HOGENOM" id="CLU_3134976_0_0_9"/>
<dbReference type="AlphaFoldDB" id="C9LP24"/>
<evidence type="ECO:0000313" key="2">
    <source>
        <dbReference type="Proteomes" id="UP000004736"/>
    </source>
</evidence>
<comment type="caution">
    <text evidence="1">The sequence shown here is derived from an EMBL/GenBank/DDBJ whole genome shotgun (WGS) entry which is preliminary data.</text>
</comment>
<proteinExistence type="predicted"/>
<protein>
    <submittedName>
        <fullName evidence="1">Uncharacterized protein</fullName>
    </submittedName>
</protein>
<keyword evidence="2" id="KW-1185">Reference proteome</keyword>
<sequence length="49" mass="5760">MTPYRSPHYDTLSFNRHSERWQKCLEGKMGNRMVTRSEESITSLSPLDS</sequence>
<dbReference type="EMBL" id="ACIM02000001">
    <property type="protein sequence ID" value="EEW97310.1"/>
    <property type="molecule type" value="Genomic_DNA"/>
</dbReference>
<dbReference type="Proteomes" id="UP000004736">
    <property type="component" value="Unassembled WGS sequence"/>
</dbReference>
<accession>C9LP24</accession>
<gene>
    <name evidence="1" type="ORF">GCWU000321_01298</name>
</gene>
<name>C9LP24_9FIRM</name>
<reference evidence="1" key="1">
    <citation type="submission" date="2009-09" db="EMBL/GenBank/DDBJ databases">
        <authorList>
            <person name="Weinstock G."/>
            <person name="Sodergren E."/>
            <person name="Clifton S."/>
            <person name="Fulton L."/>
            <person name="Fulton B."/>
            <person name="Courtney L."/>
            <person name="Fronick C."/>
            <person name="Harrison M."/>
            <person name="Strong C."/>
            <person name="Farmer C."/>
            <person name="Delahaunty K."/>
            <person name="Markovic C."/>
            <person name="Hall O."/>
            <person name="Minx P."/>
            <person name="Tomlinson C."/>
            <person name="Mitreva M."/>
            <person name="Nelson J."/>
            <person name="Hou S."/>
            <person name="Wollam A."/>
            <person name="Pepin K.H."/>
            <person name="Johnson M."/>
            <person name="Bhonagiri V."/>
            <person name="Nash W.E."/>
            <person name="Warren W."/>
            <person name="Chinwalla A."/>
            <person name="Mardis E.R."/>
            <person name="Wilson R.K."/>
        </authorList>
    </citation>
    <scope>NUCLEOTIDE SEQUENCE [LARGE SCALE GENOMIC DNA]</scope>
    <source>
        <strain evidence="1">DSM 15470</strain>
    </source>
</reference>